<dbReference type="EMBL" id="JXOJ01000006">
    <property type="protein sequence ID" value="KLK87529.1"/>
    <property type="molecule type" value="Genomic_DNA"/>
</dbReference>
<organism evidence="1 2">
    <name type="scientific">Methanoculleus sediminis</name>
    <dbReference type="NCBI Taxonomy" id="1550566"/>
    <lineage>
        <taxon>Archaea</taxon>
        <taxon>Methanobacteriati</taxon>
        <taxon>Methanobacteriota</taxon>
        <taxon>Stenosarchaea group</taxon>
        <taxon>Methanomicrobia</taxon>
        <taxon>Methanomicrobiales</taxon>
        <taxon>Methanomicrobiaceae</taxon>
        <taxon>Methanoculleus</taxon>
    </lineage>
</organism>
<accession>A0A0H1QXJ3</accession>
<comment type="caution">
    <text evidence="1">The sequence shown here is derived from an EMBL/GenBank/DDBJ whole genome shotgun (WGS) entry which is preliminary data.</text>
</comment>
<dbReference type="AlphaFoldDB" id="A0A0H1QXJ3"/>
<proteinExistence type="predicted"/>
<sequence length="67" mass="7351">MPTRVISKILSFRHHDRTATFAEQMPGRNTRLAAAKTAHERGALAGMSDAADRQNDRQVYGLAGAKE</sequence>
<keyword evidence="2" id="KW-1185">Reference proteome</keyword>
<dbReference type="Proteomes" id="UP000035301">
    <property type="component" value="Unassembled WGS sequence"/>
</dbReference>
<gene>
    <name evidence="1" type="ORF">SZ63_10725</name>
</gene>
<evidence type="ECO:0000313" key="1">
    <source>
        <dbReference type="EMBL" id="KLK87529.1"/>
    </source>
</evidence>
<protein>
    <submittedName>
        <fullName evidence="1">Uncharacterized protein</fullName>
    </submittedName>
</protein>
<name>A0A0H1QXJ3_9EURY</name>
<dbReference type="PATRIC" id="fig|1550566.3.peg.2342"/>
<evidence type="ECO:0000313" key="2">
    <source>
        <dbReference type="Proteomes" id="UP000035301"/>
    </source>
</evidence>
<reference evidence="1 2" key="1">
    <citation type="journal article" date="2015" name="Int. J. Syst. Evol. Microbiol.">
        <title>Methanoculleus sediminis sp. nov., a methanogen from sediments near a submarine mud volcano.</title>
        <authorList>
            <person name="Chen S.C."/>
            <person name="Chen M.F."/>
            <person name="Lai M.C."/>
            <person name="Weng C.Y."/>
            <person name="Wu S.Y."/>
            <person name="Lin S."/>
            <person name="Yang T.F."/>
            <person name="Chen P.C."/>
        </authorList>
    </citation>
    <scope>NUCLEOTIDE SEQUENCE [LARGE SCALE GENOMIC DNA]</scope>
    <source>
        <strain evidence="1 2">S3Fa</strain>
    </source>
</reference>